<dbReference type="SMART" id="SM00575">
    <property type="entry name" value="ZnF_PMZ"/>
    <property type="match status" value="1"/>
</dbReference>
<comment type="caution">
    <text evidence="7">The sequence shown here is derived from an EMBL/GenBank/DDBJ whole genome shotgun (WGS) entry which is preliminary data.</text>
</comment>
<evidence type="ECO:0000256" key="3">
    <source>
        <dbReference type="ARBA" id="ARBA00022833"/>
    </source>
</evidence>
<feature type="region of interest" description="Disordered" evidence="5">
    <location>
        <begin position="146"/>
        <end position="174"/>
    </location>
</feature>
<feature type="compositionally biased region" description="Basic residues" evidence="5">
    <location>
        <begin position="151"/>
        <end position="162"/>
    </location>
</feature>
<sequence>MEIERYVARKWMENTKKAEIWGELTRYASRRADKVLEHTVSGSIDANSSTSYVVEIKHGVGCIPLKFALQLCDGVVKCSCGYFEDAGAPCVHALLALKHAGRLKEMTSFYRVSWKTPVFQEAYAERARTTILPLVLKEALTRGECKAPGIPKKRGRPKKKRIPSQQATESLKKQIRRCGICKQVGHNRKSCSSQSS</sequence>
<organism evidence="7 8">
    <name type="scientific">Phytophthora oleae</name>
    <dbReference type="NCBI Taxonomy" id="2107226"/>
    <lineage>
        <taxon>Eukaryota</taxon>
        <taxon>Sar</taxon>
        <taxon>Stramenopiles</taxon>
        <taxon>Oomycota</taxon>
        <taxon>Peronosporomycetes</taxon>
        <taxon>Peronosporales</taxon>
        <taxon>Peronosporaceae</taxon>
        <taxon>Phytophthora</taxon>
    </lineage>
</organism>
<evidence type="ECO:0000256" key="4">
    <source>
        <dbReference type="PROSITE-ProRule" id="PRU00325"/>
    </source>
</evidence>
<feature type="domain" description="SWIM-type" evidence="6">
    <location>
        <begin position="67"/>
        <end position="101"/>
    </location>
</feature>
<reference evidence="7 8" key="1">
    <citation type="submission" date="2024-09" db="EMBL/GenBank/DDBJ databases">
        <title>Genome sequencing and assembly of Phytophthora oleae, isolate VK10A, causative agent of rot of olive drupes.</title>
        <authorList>
            <person name="Conti Taguali S."/>
            <person name="Riolo M."/>
            <person name="La Spada F."/>
            <person name="Cacciola S.O."/>
            <person name="Dionisio G."/>
        </authorList>
    </citation>
    <scope>NUCLEOTIDE SEQUENCE [LARGE SCALE GENOMIC DNA]</scope>
    <source>
        <strain evidence="7 8">VK10A</strain>
    </source>
</reference>
<evidence type="ECO:0000313" key="7">
    <source>
        <dbReference type="EMBL" id="KAL3660351.1"/>
    </source>
</evidence>
<keyword evidence="2 4" id="KW-0863">Zinc-finger</keyword>
<keyword evidence="8" id="KW-1185">Reference proteome</keyword>
<dbReference type="EMBL" id="JBIMZQ010000041">
    <property type="protein sequence ID" value="KAL3660351.1"/>
    <property type="molecule type" value="Genomic_DNA"/>
</dbReference>
<name>A0ABD3F1J0_9STRA</name>
<proteinExistence type="predicted"/>
<gene>
    <name evidence="7" type="ORF">V7S43_014505</name>
</gene>
<evidence type="ECO:0000259" key="6">
    <source>
        <dbReference type="PROSITE" id="PS50966"/>
    </source>
</evidence>
<dbReference type="InterPro" id="IPR007527">
    <property type="entry name" value="Znf_SWIM"/>
</dbReference>
<evidence type="ECO:0000256" key="2">
    <source>
        <dbReference type="ARBA" id="ARBA00022771"/>
    </source>
</evidence>
<dbReference type="Proteomes" id="UP001632037">
    <property type="component" value="Unassembled WGS sequence"/>
</dbReference>
<dbReference type="InterPro" id="IPR006564">
    <property type="entry name" value="Znf_PMZ"/>
</dbReference>
<dbReference type="AlphaFoldDB" id="A0ABD3F1J0"/>
<evidence type="ECO:0000256" key="1">
    <source>
        <dbReference type="ARBA" id="ARBA00022723"/>
    </source>
</evidence>
<evidence type="ECO:0000256" key="5">
    <source>
        <dbReference type="SAM" id="MobiDB-lite"/>
    </source>
</evidence>
<protein>
    <recommendedName>
        <fullName evidence="6">SWIM-type domain-containing protein</fullName>
    </recommendedName>
</protein>
<evidence type="ECO:0000313" key="8">
    <source>
        <dbReference type="Proteomes" id="UP001632037"/>
    </source>
</evidence>
<accession>A0ABD3F1J0</accession>
<dbReference type="GO" id="GO:0008270">
    <property type="term" value="F:zinc ion binding"/>
    <property type="evidence" value="ECO:0007669"/>
    <property type="project" value="UniProtKB-KW"/>
</dbReference>
<dbReference type="Pfam" id="PF04434">
    <property type="entry name" value="SWIM"/>
    <property type="match status" value="1"/>
</dbReference>
<keyword evidence="1" id="KW-0479">Metal-binding</keyword>
<keyword evidence="3" id="KW-0862">Zinc</keyword>
<dbReference type="PROSITE" id="PS50966">
    <property type="entry name" value="ZF_SWIM"/>
    <property type="match status" value="1"/>
</dbReference>